<dbReference type="RefSeq" id="WP_345292428.1">
    <property type="nucleotide sequence ID" value="NZ_BAABFV010000001.1"/>
</dbReference>
<evidence type="ECO:0000313" key="3">
    <source>
        <dbReference type="Proteomes" id="UP001501011"/>
    </source>
</evidence>
<evidence type="ECO:0000313" key="2">
    <source>
        <dbReference type="EMBL" id="GAA4360728.1"/>
    </source>
</evidence>
<gene>
    <name evidence="2" type="ORF">GCM10023151_13320</name>
</gene>
<proteinExistence type="predicted"/>
<dbReference type="InterPro" id="IPR025391">
    <property type="entry name" value="DUF4123"/>
</dbReference>
<dbReference type="Proteomes" id="UP001501011">
    <property type="component" value="Unassembled WGS sequence"/>
</dbReference>
<evidence type="ECO:0000259" key="1">
    <source>
        <dbReference type="Pfam" id="PF13503"/>
    </source>
</evidence>
<dbReference type="EMBL" id="BAABFV010000001">
    <property type="protein sequence ID" value="GAA4360728.1"/>
    <property type="molecule type" value="Genomic_DNA"/>
</dbReference>
<sequence>MTNKRLPKLTKKERAHLKELLLDSVGDNEELYAIVDSAKDGSIPHYLNGLKANYRVLLTGEGAKGLESVAPYIVRLEESANTVNWYLEKVYGNGIGFVVASMDSIEQLADQWAGIIETKVPSSGHNGYFRVYDPVVLRSYLEILDEDGELGDFFEHLGSLLVEADNTVELICYRKNSKDKFNNEIIVSKESIHRAENMPRDTIEKGAIAG</sequence>
<reference evidence="3" key="1">
    <citation type="journal article" date="2019" name="Int. J. Syst. Evol. Microbiol.">
        <title>The Global Catalogue of Microorganisms (GCM) 10K type strain sequencing project: providing services to taxonomists for standard genome sequencing and annotation.</title>
        <authorList>
            <consortium name="The Broad Institute Genomics Platform"/>
            <consortium name="The Broad Institute Genome Sequencing Center for Infectious Disease"/>
            <person name="Wu L."/>
            <person name="Ma J."/>
        </authorList>
    </citation>
    <scope>NUCLEOTIDE SEQUENCE [LARGE SCALE GENOMIC DNA]</scope>
    <source>
        <strain evidence="3">JCM 17728</strain>
    </source>
</reference>
<comment type="caution">
    <text evidence="2">The sequence shown here is derived from an EMBL/GenBank/DDBJ whole genome shotgun (WGS) entry which is preliminary data.</text>
</comment>
<protein>
    <recommendedName>
        <fullName evidence="1">DUF4123 domain-containing protein</fullName>
    </recommendedName>
</protein>
<organism evidence="2 3">
    <name type="scientific">Kangiella marina</name>
    <dbReference type="NCBI Taxonomy" id="1079178"/>
    <lineage>
        <taxon>Bacteria</taxon>
        <taxon>Pseudomonadati</taxon>
        <taxon>Pseudomonadota</taxon>
        <taxon>Gammaproteobacteria</taxon>
        <taxon>Kangiellales</taxon>
        <taxon>Kangiellaceae</taxon>
        <taxon>Kangiella</taxon>
    </lineage>
</organism>
<dbReference type="Pfam" id="PF13503">
    <property type="entry name" value="DUF4123"/>
    <property type="match status" value="1"/>
</dbReference>
<keyword evidence="3" id="KW-1185">Reference proteome</keyword>
<name>A0ABP8IJQ6_9GAMM</name>
<accession>A0ABP8IJQ6</accession>
<feature type="domain" description="DUF4123" evidence="1">
    <location>
        <begin position="31"/>
        <end position="147"/>
    </location>
</feature>